<accession>A0ABY5TJD1</accession>
<gene>
    <name evidence="1" type="ORF">NYF23_07510</name>
</gene>
<protein>
    <submittedName>
        <fullName evidence="1">Sarcosine oxidase, gamma subunit family protein</fullName>
    </submittedName>
</protein>
<organism evidence="1 2">
    <name type="scientific">SAR92 clade bacterium H455</name>
    <dbReference type="NCBI Taxonomy" id="2974818"/>
    <lineage>
        <taxon>Bacteria</taxon>
        <taxon>Pseudomonadati</taxon>
        <taxon>Pseudomonadota</taxon>
        <taxon>Gammaproteobacteria</taxon>
        <taxon>Cellvibrionales</taxon>
        <taxon>Porticoccaceae</taxon>
        <taxon>SAR92 clade</taxon>
    </lineage>
</organism>
<evidence type="ECO:0000313" key="2">
    <source>
        <dbReference type="Proteomes" id="UP001059934"/>
    </source>
</evidence>
<reference evidence="1" key="1">
    <citation type="submission" date="2022-08" db="EMBL/GenBank/DDBJ databases">
        <title>Catabolic pathway analysis in culturable SAR92 clade bacteria reveals their overlooked roles in DMSP degradation in coastal seas.</title>
        <authorList>
            <person name="He X."/>
            <person name="Zhang X."/>
            <person name="Zhang Y."/>
        </authorList>
    </citation>
    <scope>NUCLEOTIDE SEQUENCE</scope>
    <source>
        <strain evidence="1">H455</strain>
    </source>
</reference>
<dbReference type="Proteomes" id="UP001059934">
    <property type="component" value="Chromosome"/>
</dbReference>
<dbReference type="Gene3D" id="3.30.1360.120">
    <property type="entry name" value="Probable tRNA modification gtpase trme, domain 1"/>
    <property type="match status" value="1"/>
</dbReference>
<sequence length="211" mass="22450">MSNAIKVESPLNYFHGSFNKSSTPDSLFNNQVDCDLVIKEAPLSAHLNLRGDASDSHFCAAVAEVLAVALPLQPGTYQRNGDSSIYWLGPSEWLIVQEGADPASLEAALRESLTGHISIVDVSGGQTCINLRGTAAVTVLKKSSVYDFEGWDGATANAGSVVQTTFAKASAAVSNRSDGSYDLVIRRSFADYLAQWLLDAGGEFGCRIEQG</sequence>
<dbReference type="EMBL" id="CP103416">
    <property type="protein sequence ID" value="UVW33887.1"/>
    <property type="molecule type" value="Genomic_DNA"/>
</dbReference>
<dbReference type="Gene3D" id="3.30.70.1520">
    <property type="entry name" value="Heterotetrameric sarcosine oxidase"/>
    <property type="match status" value="1"/>
</dbReference>
<dbReference type="Pfam" id="PF04268">
    <property type="entry name" value="SoxG"/>
    <property type="match status" value="1"/>
</dbReference>
<dbReference type="InterPro" id="IPR027266">
    <property type="entry name" value="TrmE/GcvT-like"/>
</dbReference>
<dbReference type="InterPro" id="IPR007375">
    <property type="entry name" value="SoxG"/>
</dbReference>
<name>A0ABY5TJD1_9GAMM</name>
<keyword evidence="2" id="KW-1185">Reference proteome</keyword>
<proteinExistence type="predicted"/>
<evidence type="ECO:0000313" key="1">
    <source>
        <dbReference type="EMBL" id="UVW33887.1"/>
    </source>
</evidence>
<dbReference type="SUPFAM" id="SSF103025">
    <property type="entry name" value="Folate-binding domain"/>
    <property type="match status" value="1"/>
</dbReference>